<accession>A0A915L7B7</accession>
<evidence type="ECO:0000313" key="2">
    <source>
        <dbReference type="WBParaSite" id="nRc.2.0.1.t47000-RA"/>
    </source>
</evidence>
<reference evidence="2" key="1">
    <citation type="submission" date="2022-11" db="UniProtKB">
        <authorList>
            <consortium name="WormBaseParasite"/>
        </authorList>
    </citation>
    <scope>IDENTIFICATION</scope>
</reference>
<protein>
    <submittedName>
        <fullName evidence="2">Uncharacterized protein</fullName>
    </submittedName>
</protein>
<evidence type="ECO:0000313" key="1">
    <source>
        <dbReference type="Proteomes" id="UP000887565"/>
    </source>
</evidence>
<sequence>MFRGPFLVKHSTQNLKPISARSSSPVLAYMSANFKETSIMAGSSFFVPLVIKRRINSVNIAIDSSYFSGKENKTGLKIAWKKDATGEVFIQDYQNYTYN</sequence>
<dbReference type="Proteomes" id="UP000887565">
    <property type="component" value="Unplaced"/>
</dbReference>
<dbReference type="AlphaFoldDB" id="A0A915L7B7"/>
<dbReference type="WBParaSite" id="nRc.2.0.1.t47000-RA">
    <property type="protein sequence ID" value="nRc.2.0.1.t47000-RA"/>
    <property type="gene ID" value="nRc.2.0.1.g47000"/>
</dbReference>
<keyword evidence="1" id="KW-1185">Reference proteome</keyword>
<proteinExistence type="predicted"/>
<name>A0A915L7B7_ROMCU</name>
<organism evidence="1 2">
    <name type="scientific">Romanomermis culicivorax</name>
    <name type="common">Nematode worm</name>
    <dbReference type="NCBI Taxonomy" id="13658"/>
    <lineage>
        <taxon>Eukaryota</taxon>
        <taxon>Metazoa</taxon>
        <taxon>Ecdysozoa</taxon>
        <taxon>Nematoda</taxon>
        <taxon>Enoplea</taxon>
        <taxon>Dorylaimia</taxon>
        <taxon>Mermithida</taxon>
        <taxon>Mermithoidea</taxon>
        <taxon>Mermithidae</taxon>
        <taxon>Romanomermis</taxon>
    </lineage>
</organism>